<dbReference type="Gene3D" id="3.90.320.10">
    <property type="match status" value="1"/>
</dbReference>
<evidence type="ECO:0000256" key="5">
    <source>
        <dbReference type="ARBA" id="ARBA00022840"/>
    </source>
</evidence>
<dbReference type="Pfam" id="PF12705">
    <property type="entry name" value="PDDEXK_1"/>
    <property type="match status" value="1"/>
</dbReference>
<sequence>MIYSYSRLKRYADCPASFQYKYLYEMSELPTEPLVLGKTVHTAIQLYLTGTKLQKAVDQAILQEAELPVDRDEVLRLVEHPMVRGIQGGQIEQRFLIPLDPEGVIQLQGYIDWYEQLPSGAVKLIDWKSNRQKYAPTENHQLGLYSWYLSQVTGSTEIDAELVFLRYPYADSRQAYTYTSVKMEEARRWALALATEIEDKVAELNLLGGGEDGHLFPATPGKHCQTCSHAGLCIKSVQIKPVKIDDEVDAQRVAAEVIRLESAASEMKEHLKAWAKEHGAIAVGDSSFDFVPSVSWNIDAEKLYELCSELHDRGLDVFQYLTLTAANLKKMGVTDAQLQLYGKPKTTKTFRLVKAKEAC</sequence>
<dbReference type="GO" id="GO:0005524">
    <property type="term" value="F:ATP binding"/>
    <property type="evidence" value="ECO:0007669"/>
    <property type="project" value="UniProtKB-KW"/>
</dbReference>
<keyword evidence="7" id="KW-0234">DNA repair</keyword>
<evidence type="ECO:0000313" key="9">
    <source>
        <dbReference type="EMBL" id="CQR72206.1"/>
    </source>
</evidence>
<keyword evidence="2" id="KW-0227">DNA damage</keyword>
<dbReference type="GO" id="GO:0016787">
    <property type="term" value="F:hydrolase activity"/>
    <property type="evidence" value="ECO:0007669"/>
    <property type="project" value="UniProtKB-KW"/>
</dbReference>
<evidence type="ECO:0000256" key="1">
    <source>
        <dbReference type="ARBA" id="ARBA00022741"/>
    </source>
</evidence>
<gene>
    <name evidence="9" type="ORF">SpAn4DRAFT_5095</name>
</gene>
<reference evidence="10" key="1">
    <citation type="submission" date="2015-03" db="EMBL/GenBank/DDBJ databases">
        <authorList>
            <person name="Nijsse Bart"/>
        </authorList>
    </citation>
    <scope>NUCLEOTIDE SEQUENCE [LARGE SCALE GENOMIC DNA]</scope>
</reference>
<keyword evidence="4" id="KW-0347">Helicase</keyword>
<evidence type="ECO:0000313" key="10">
    <source>
        <dbReference type="Proteomes" id="UP000049855"/>
    </source>
</evidence>
<dbReference type="Proteomes" id="UP000049855">
    <property type="component" value="Unassembled WGS sequence"/>
</dbReference>
<organism evidence="9 10">
    <name type="scientific">Sporomusa ovata</name>
    <dbReference type="NCBI Taxonomy" id="2378"/>
    <lineage>
        <taxon>Bacteria</taxon>
        <taxon>Bacillati</taxon>
        <taxon>Bacillota</taxon>
        <taxon>Negativicutes</taxon>
        <taxon>Selenomonadales</taxon>
        <taxon>Sporomusaceae</taxon>
        <taxon>Sporomusa</taxon>
    </lineage>
</organism>
<evidence type="ECO:0000256" key="3">
    <source>
        <dbReference type="ARBA" id="ARBA00022801"/>
    </source>
</evidence>
<dbReference type="GO" id="GO:0006281">
    <property type="term" value="P:DNA repair"/>
    <property type="evidence" value="ECO:0007669"/>
    <property type="project" value="UniProtKB-KW"/>
</dbReference>
<accession>A0A0U1KXV8</accession>
<keyword evidence="3" id="KW-0378">Hydrolase</keyword>
<dbReference type="InterPro" id="IPR011335">
    <property type="entry name" value="Restrct_endonuc-II-like"/>
</dbReference>
<dbReference type="GO" id="GO:0003677">
    <property type="term" value="F:DNA binding"/>
    <property type="evidence" value="ECO:0007669"/>
    <property type="project" value="UniProtKB-KW"/>
</dbReference>
<proteinExistence type="predicted"/>
<feature type="domain" description="PD-(D/E)XK endonuclease-like" evidence="8">
    <location>
        <begin position="4"/>
        <end position="233"/>
    </location>
</feature>
<dbReference type="SUPFAM" id="SSF52980">
    <property type="entry name" value="Restriction endonuclease-like"/>
    <property type="match status" value="1"/>
</dbReference>
<dbReference type="GO" id="GO:0004386">
    <property type="term" value="F:helicase activity"/>
    <property type="evidence" value="ECO:0007669"/>
    <property type="project" value="UniProtKB-KW"/>
</dbReference>
<keyword evidence="5" id="KW-0067">ATP-binding</keyword>
<dbReference type="EMBL" id="CTRP01000009">
    <property type="protein sequence ID" value="CQR72206.1"/>
    <property type="molecule type" value="Genomic_DNA"/>
</dbReference>
<evidence type="ECO:0000256" key="6">
    <source>
        <dbReference type="ARBA" id="ARBA00023125"/>
    </source>
</evidence>
<evidence type="ECO:0000256" key="4">
    <source>
        <dbReference type="ARBA" id="ARBA00022806"/>
    </source>
</evidence>
<dbReference type="InterPro" id="IPR038726">
    <property type="entry name" value="PDDEXK_AddAB-type"/>
</dbReference>
<evidence type="ECO:0000256" key="7">
    <source>
        <dbReference type="ARBA" id="ARBA00023204"/>
    </source>
</evidence>
<dbReference type="AlphaFoldDB" id="A0A0U1KXV8"/>
<dbReference type="RefSeq" id="WP_021166844.1">
    <property type="nucleotide sequence ID" value="NZ_CTRP01000009.1"/>
</dbReference>
<keyword evidence="10" id="KW-1185">Reference proteome</keyword>
<name>A0A0U1KXV8_9FIRM</name>
<dbReference type="InterPro" id="IPR011604">
    <property type="entry name" value="PDDEXK-like_dom_sf"/>
</dbReference>
<keyword evidence="1" id="KW-0547">Nucleotide-binding</keyword>
<protein>
    <recommendedName>
        <fullName evidence="8">PD-(D/E)XK endonuclease-like domain-containing protein</fullName>
    </recommendedName>
</protein>
<keyword evidence="6" id="KW-0238">DNA-binding</keyword>
<evidence type="ECO:0000259" key="8">
    <source>
        <dbReference type="Pfam" id="PF12705"/>
    </source>
</evidence>
<evidence type="ECO:0000256" key="2">
    <source>
        <dbReference type="ARBA" id="ARBA00022763"/>
    </source>
</evidence>